<dbReference type="GO" id="GO:0008936">
    <property type="term" value="F:nicotinamidase activity"/>
    <property type="evidence" value="ECO:0007669"/>
    <property type="project" value="UniProtKB-EC"/>
</dbReference>
<reference evidence="9 10" key="1">
    <citation type="submission" date="2018-09" db="EMBL/GenBank/DDBJ databases">
        <authorList>
            <person name="Grouzdev D.S."/>
            <person name="Krutkina M.S."/>
        </authorList>
    </citation>
    <scope>NUCLEOTIDE SEQUENCE [LARGE SCALE GENOMIC DNA]</scope>
    <source>
        <strain evidence="9 10">RmlP001</strain>
    </source>
</reference>
<protein>
    <recommendedName>
        <fullName evidence="6">nicotinamidase</fullName>
        <ecNumber evidence="6">3.5.1.19</ecNumber>
    </recommendedName>
    <alternativeName>
        <fullName evidence="7">Nicotinamide deamidase</fullName>
    </alternativeName>
</protein>
<comment type="pathway">
    <text evidence="5">Cofactor biosynthesis; nicotinate biosynthesis; nicotinate from nicotinamide: step 1/1.</text>
</comment>
<dbReference type="Gene3D" id="3.40.50.850">
    <property type="entry name" value="Isochorismatase-like"/>
    <property type="match status" value="1"/>
</dbReference>
<feature type="domain" description="Isochorismatase-like" evidence="8">
    <location>
        <begin position="13"/>
        <end position="184"/>
    </location>
</feature>
<dbReference type="SUPFAM" id="SSF52499">
    <property type="entry name" value="Isochorismatase-like hydrolases"/>
    <property type="match status" value="1"/>
</dbReference>
<keyword evidence="2" id="KW-0662">Pyridine nucleotide biosynthesis</keyword>
<dbReference type="OrthoDB" id="9791276at2"/>
<dbReference type="Proteomes" id="UP000289411">
    <property type="component" value="Unassembled WGS sequence"/>
</dbReference>
<dbReference type="RefSeq" id="WP_129219857.1">
    <property type="nucleotide sequence ID" value="NZ_QYBC01000011.1"/>
</dbReference>
<dbReference type="InterPro" id="IPR000868">
    <property type="entry name" value="Isochorismatase-like_dom"/>
</dbReference>
<accession>A0A4V1RIJ4</accession>
<dbReference type="PANTHER" id="PTHR11080">
    <property type="entry name" value="PYRAZINAMIDASE/NICOTINAMIDASE"/>
    <property type="match status" value="1"/>
</dbReference>
<dbReference type="EMBL" id="QYBC01000011">
    <property type="protein sequence ID" value="RYB04162.1"/>
    <property type="molecule type" value="Genomic_DNA"/>
</dbReference>
<gene>
    <name evidence="9" type="ORF">D3272_14190</name>
</gene>
<dbReference type="PANTHER" id="PTHR11080:SF2">
    <property type="entry name" value="LD05707P"/>
    <property type="match status" value="1"/>
</dbReference>
<proteinExistence type="inferred from homology"/>
<dbReference type="EC" id="3.5.1.19" evidence="6"/>
<evidence type="ECO:0000259" key="8">
    <source>
        <dbReference type="Pfam" id="PF00857"/>
    </source>
</evidence>
<dbReference type="Pfam" id="PF00857">
    <property type="entry name" value="Isochorismatase"/>
    <property type="match status" value="1"/>
</dbReference>
<keyword evidence="10" id="KW-1185">Reference proteome</keyword>
<sequence>MIRIDPETDVLGLIDIQPTFMPGGELPVAGGDAVVPIAARLARDVFAHAFATQDWHPAGHVSFASTHGAAPFSTIALPYGDQVLWPDHAVIGSAGAALHRDLPLDRVEAIVRKGFRPGIDSYSAFRDNDRTSLTGLGGWVKERGFRRLFFCGLALDFCVFWSAQDARALGYDVVVVEDACRAIAAPAPGGGTTLDAARAALRASGVQLVDADGLVPA</sequence>
<dbReference type="AlphaFoldDB" id="A0A4V1RIJ4"/>
<keyword evidence="3" id="KW-0479">Metal-binding</keyword>
<dbReference type="GO" id="GO:0046872">
    <property type="term" value="F:metal ion binding"/>
    <property type="evidence" value="ECO:0007669"/>
    <property type="project" value="UniProtKB-KW"/>
</dbReference>
<dbReference type="InterPro" id="IPR036380">
    <property type="entry name" value="Isochorismatase-like_sf"/>
</dbReference>
<dbReference type="CDD" id="cd01011">
    <property type="entry name" value="nicotinamidase"/>
    <property type="match status" value="1"/>
</dbReference>
<evidence type="ECO:0000313" key="9">
    <source>
        <dbReference type="EMBL" id="RYB04162.1"/>
    </source>
</evidence>
<dbReference type="InterPro" id="IPR052347">
    <property type="entry name" value="Isochorismatase_Nicotinamidase"/>
</dbReference>
<name>A0A4V1RIJ4_9HYPH</name>
<reference evidence="9 10" key="2">
    <citation type="submission" date="2019-02" db="EMBL/GenBank/DDBJ databases">
        <title>'Lichenibacterium ramalinii' gen. nov. sp. nov., 'Lichenibacterium minor' gen. nov. sp. nov.</title>
        <authorList>
            <person name="Pankratov T."/>
        </authorList>
    </citation>
    <scope>NUCLEOTIDE SEQUENCE [LARGE SCALE GENOMIC DNA]</scope>
    <source>
        <strain evidence="9 10">RmlP001</strain>
    </source>
</reference>
<evidence type="ECO:0000256" key="4">
    <source>
        <dbReference type="ARBA" id="ARBA00022801"/>
    </source>
</evidence>
<comment type="caution">
    <text evidence="9">The sequence shown here is derived from an EMBL/GenBank/DDBJ whole genome shotgun (WGS) entry which is preliminary data.</text>
</comment>
<comment type="similarity">
    <text evidence="1">Belongs to the isochorismatase family.</text>
</comment>
<dbReference type="GO" id="GO:0019363">
    <property type="term" value="P:pyridine nucleotide biosynthetic process"/>
    <property type="evidence" value="ECO:0007669"/>
    <property type="project" value="UniProtKB-KW"/>
</dbReference>
<evidence type="ECO:0000256" key="7">
    <source>
        <dbReference type="ARBA" id="ARBA00043224"/>
    </source>
</evidence>
<evidence type="ECO:0000256" key="3">
    <source>
        <dbReference type="ARBA" id="ARBA00022723"/>
    </source>
</evidence>
<evidence type="ECO:0000313" key="10">
    <source>
        <dbReference type="Proteomes" id="UP000289411"/>
    </source>
</evidence>
<evidence type="ECO:0000256" key="1">
    <source>
        <dbReference type="ARBA" id="ARBA00006336"/>
    </source>
</evidence>
<evidence type="ECO:0000256" key="5">
    <source>
        <dbReference type="ARBA" id="ARBA00037900"/>
    </source>
</evidence>
<organism evidence="9 10">
    <name type="scientific">Lichenibacterium ramalinae</name>
    <dbReference type="NCBI Taxonomy" id="2316527"/>
    <lineage>
        <taxon>Bacteria</taxon>
        <taxon>Pseudomonadati</taxon>
        <taxon>Pseudomonadota</taxon>
        <taxon>Alphaproteobacteria</taxon>
        <taxon>Hyphomicrobiales</taxon>
        <taxon>Lichenihabitantaceae</taxon>
        <taxon>Lichenibacterium</taxon>
    </lineage>
</organism>
<keyword evidence="4" id="KW-0378">Hydrolase</keyword>
<evidence type="ECO:0000256" key="2">
    <source>
        <dbReference type="ARBA" id="ARBA00022642"/>
    </source>
</evidence>
<evidence type="ECO:0000256" key="6">
    <source>
        <dbReference type="ARBA" id="ARBA00039017"/>
    </source>
</evidence>